<dbReference type="InterPro" id="IPR002018">
    <property type="entry name" value="CarbesteraseB"/>
</dbReference>
<dbReference type="InterPro" id="IPR050309">
    <property type="entry name" value="Type-B_Carboxylest/Lipase"/>
</dbReference>
<feature type="non-terminal residue" evidence="2">
    <location>
        <position position="1"/>
    </location>
</feature>
<evidence type="ECO:0000313" key="2">
    <source>
        <dbReference type="EMBL" id="ORX55782.1"/>
    </source>
</evidence>
<dbReference type="Proteomes" id="UP000242146">
    <property type="component" value="Unassembled WGS sequence"/>
</dbReference>
<dbReference type="Gene3D" id="3.40.50.1820">
    <property type="entry name" value="alpha/beta hydrolase"/>
    <property type="match status" value="1"/>
</dbReference>
<dbReference type="EMBL" id="MCGT01000011">
    <property type="protein sequence ID" value="ORX55782.1"/>
    <property type="molecule type" value="Genomic_DNA"/>
</dbReference>
<dbReference type="GO" id="GO:0016787">
    <property type="term" value="F:hydrolase activity"/>
    <property type="evidence" value="ECO:0007669"/>
    <property type="project" value="UniProtKB-KW"/>
</dbReference>
<dbReference type="STRING" id="101127.A0A1X2GLL9"/>
<dbReference type="Pfam" id="PF00135">
    <property type="entry name" value="COesterase"/>
    <property type="match status" value="1"/>
</dbReference>
<comment type="caution">
    <text evidence="2">The sequence shown here is derived from an EMBL/GenBank/DDBJ whole genome shotgun (WGS) entry which is preliminary data.</text>
</comment>
<sequence>GARCFLGVKYADVPVRWGPPTLRHDKPTMDNHTFGPAAIQSLPMTHLNVPESEDCLNLNIWTPASLSALANRPVLVWFHGGGFVTWTASMAEWNGTQLAKNNNVVVVSLNYRMGPLGFAYHPDVGCNLAVLDWVCALAWVNAHIRHVGGNPDNVTIFGHSAGGMAVHALLRTPSARGLFHKAVLMSPVASDYAHLPPVDLDRLKANSLRFFDRLGTHDLSTLRQLPLDTIKRQLGECLAVSLPDGQLQVPADLIWAPVQDDKIVFSMDACAKDVPLLFGYTNHEARFFLRPWGRYGLPRLQDPETLYNTTTLHQLCHRLAGPCAAQLIAYFSSSTLTAYEAIDALVTTALWKAPARQAFDYYATHGMQAYMYCFARVSPGSQASGEMAYHCSEIPYFFAHVTEGDVYDRKDVALSNEIQHGLCTFAATGEPRFLNHKPWPKATVSEPRLTLLDDQ</sequence>
<name>A0A1X2GLL9_9FUNG</name>
<keyword evidence="2" id="KW-0378">Hydrolase</keyword>
<dbReference type="OrthoDB" id="408631at2759"/>
<protein>
    <submittedName>
        <fullName evidence="2">Alpha/beta-hydrolase</fullName>
    </submittedName>
</protein>
<evidence type="ECO:0000313" key="3">
    <source>
        <dbReference type="Proteomes" id="UP000242146"/>
    </source>
</evidence>
<feature type="domain" description="Carboxylesterase type B" evidence="1">
    <location>
        <begin position="3"/>
        <end position="448"/>
    </location>
</feature>
<accession>A0A1X2GLL9</accession>
<feature type="non-terminal residue" evidence="2">
    <location>
        <position position="455"/>
    </location>
</feature>
<dbReference type="AlphaFoldDB" id="A0A1X2GLL9"/>
<reference evidence="2 3" key="1">
    <citation type="submission" date="2016-07" db="EMBL/GenBank/DDBJ databases">
        <title>Pervasive Adenine N6-methylation of Active Genes in Fungi.</title>
        <authorList>
            <consortium name="DOE Joint Genome Institute"/>
            <person name="Mondo S.J."/>
            <person name="Dannebaum R.O."/>
            <person name="Kuo R.C."/>
            <person name="Labutti K."/>
            <person name="Haridas S."/>
            <person name="Kuo A."/>
            <person name="Salamov A."/>
            <person name="Ahrendt S.R."/>
            <person name="Lipzen A."/>
            <person name="Sullivan W."/>
            <person name="Andreopoulos W.B."/>
            <person name="Clum A."/>
            <person name="Lindquist E."/>
            <person name="Daum C."/>
            <person name="Ramamoorthy G.K."/>
            <person name="Gryganskyi A."/>
            <person name="Culley D."/>
            <person name="Magnuson J.K."/>
            <person name="James T.Y."/>
            <person name="O'Malley M.A."/>
            <person name="Stajich J.E."/>
            <person name="Spatafora J.W."/>
            <person name="Visel A."/>
            <person name="Grigoriev I.V."/>
        </authorList>
    </citation>
    <scope>NUCLEOTIDE SEQUENCE [LARGE SCALE GENOMIC DNA]</scope>
    <source>
        <strain evidence="2 3">NRRL 3301</strain>
    </source>
</reference>
<dbReference type="PANTHER" id="PTHR11559">
    <property type="entry name" value="CARBOXYLESTERASE"/>
    <property type="match status" value="1"/>
</dbReference>
<keyword evidence="3" id="KW-1185">Reference proteome</keyword>
<organism evidence="2 3">
    <name type="scientific">Hesseltinella vesiculosa</name>
    <dbReference type="NCBI Taxonomy" id="101127"/>
    <lineage>
        <taxon>Eukaryota</taxon>
        <taxon>Fungi</taxon>
        <taxon>Fungi incertae sedis</taxon>
        <taxon>Mucoromycota</taxon>
        <taxon>Mucoromycotina</taxon>
        <taxon>Mucoromycetes</taxon>
        <taxon>Mucorales</taxon>
        <taxon>Cunninghamellaceae</taxon>
        <taxon>Hesseltinella</taxon>
    </lineage>
</organism>
<evidence type="ECO:0000259" key="1">
    <source>
        <dbReference type="Pfam" id="PF00135"/>
    </source>
</evidence>
<dbReference type="InterPro" id="IPR029058">
    <property type="entry name" value="AB_hydrolase_fold"/>
</dbReference>
<dbReference type="SUPFAM" id="SSF53474">
    <property type="entry name" value="alpha/beta-Hydrolases"/>
    <property type="match status" value="1"/>
</dbReference>
<proteinExistence type="predicted"/>
<gene>
    <name evidence="2" type="ORF">DM01DRAFT_1264240</name>
</gene>